<comment type="caution">
    <text evidence="1">The sequence shown here is derived from an EMBL/GenBank/DDBJ whole genome shotgun (WGS) entry which is preliminary data.</text>
</comment>
<accession>A0A7C9FR96</accession>
<dbReference type="InterPro" id="IPR019861">
    <property type="entry name" value="PorP/SprF_Bacteroidetes"/>
</dbReference>
<dbReference type="Proteomes" id="UP000479293">
    <property type="component" value="Unassembled WGS sequence"/>
</dbReference>
<keyword evidence="2" id="KW-1185">Reference proteome</keyword>
<evidence type="ECO:0000313" key="1">
    <source>
        <dbReference type="EMBL" id="MPR33092.1"/>
    </source>
</evidence>
<protein>
    <submittedName>
        <fullName evidence="1">Type IX secretion system membrane protein PorP/SprF</fullName>
    </submittedName>
</protein>
<organism evidence="1 2">
    <name type="scientific">Salmonirosea aquatica</name>
    <dbReference type="NCBI Taxonomy" id="2654236"/>
    <lineage>
        <taxon>Bacteria</taxon>
        <taxon>Pseudomonadati</taxon>
        <taxon>Bacteroidota</taxon>
        <taxon>Cytophagia</taxon>
        <taxon>Cytophagales</taxon>
        <taxon>Spirosomataceae</taxon>
        <taxon>Salmonirosea</taxon>
    </lineage>
</organism>
<dbReference type="AlphaFoldDB" id="A0A7C9FR96"/>
<dbReference type="EMBL" id="WHLY01000002">
    <property type="protein sequence ID" value="MPR33092.1"/>
    <property type="molecule type" value="Genomic_DNA"/>
</dbReference>
<proteinExistence type="predicted"/>
<gene>
    <name evidence="1" type="ORF">GBK04_06915</name>
</gene>
<reference evidence="1 2" key="1">
    <citation type="submission" date="2019-10" db="EMBL/GenBank/DDBJ databases">
        <title>Draft Genome Sequence of Cytophagaceae sp. SJW1-29.</title>
        <authorList>
            <person name="Choi A."/>
        </authorList>
    </citation>
    <scope>NUCLEOTIDE SEQUENCE [LARGE SCALE GENOMIC DNA]</scope>
    <source>
        <strain evidence="1 2">SJW1-29</strain>
    </source>
</reference>
<name>A0A7C9FR96_9BACT</name>
<sequence>MGKNRVGIRVRVWLVLGCSGLMGGVMQAQQLPQGTLYTMNPYVVNPALSGAYDFADVRLSYRRQWQGLDDAPNTAYITAHTPVGFGDKITGAARTPRYAGGTTRFPAPPVGTWRWGAGMVLLADRTGPTERNIGQLTGAAHVSLPGEWQLSVGLGAGVLQYVLRFDRIQTANPSDPILPAGRVSQLKPYFSAGLLARKGNFWGGASVLSPTAVSLSYATPSGVRLPANLFPTTTSPPPTASNWRRSGSCFSSYGSKKPVPHLLRWMHRYAYSMPTACGEASSIVTKIAWAACWVWPSRATSRSATPTNIPYHPLARFRPEATKSY</sequence>
<dbReference type="NCBIfam" id="TIGR03519">
    <property type="entry name" value="T9SS_PorP_fam"/>
    <property type="match status" value="1"/>
</dbReference>
<dbReference type="Pfam" id="PF11751">
    <property type="entry name" value="PorP_SprF"/>
    <property type="match status" value="1"/>
</dbReference>
<evidence type="ECO:0000313" key="2">
    <source>
        <dbReference type="Proteomes" id="UP000479293"/>
    </source>
</evidence>